<dbReference type="AlphaFoldDB" id="A0A928HDS0"/>
<evidence type="ECO:0000256" key="2">
    <source>
        <dbReference type="RuleBase" id="RU362097"/>
    </source>
</evidence>
<dbReference type="PANTHER" id="PTHR30203">
    <property type="entry name" value="OUTER MEMBRANE CATION EFFLUX PROTEIN"/>
    <property type="match status" value="1"/>
</dbReference>
<evidence type="ECO:0000313" key="3">
    <source>
        <dbReference type="EMBL" id="MBE6420744.1"/>
    </source>
</evidence>
<protein>
    <submittedName>
        <fullName evidence="3">Efflux transporter outer membrane subunit</fullName>
    </submittedName>
</protein>
<dbReference type="Gene3D" id="2.20.200.10">
    <property type="entry name" value="Outer membrane efflux proteins (OEP)"/>
    <property type="match status" value="1"/>
</dbReference>
<keyword evidence="2" id="KW-0564">Palmitate</keyword>
<proteinExistence type="inferred from homology"/>
<dbReference type="Proteomes" id="UP000725649">
    <property type="component" value="Unassembled WGS sequence"/>
</dbReference>
<keyword evidence="2" id="KW-0812">Transmembrane</keyword>
<evidence type="ECO:0000313" key="4">
    <source>
        <dbReference type="Proteomes" id="UP000725649"/>
    </source>
</evidence>
<organism evidence="3 4">
    <name type="scientific">Candidatus Avelusimicrobium gallicola</name>
    <dbReference type="NCBI Taxonomy" id="2562704"/>
    <lineage>
        <taxon>Bacteria</taxon>
        <taxon>Pseudomonadati</taxon>
        <taxon>Elusimicrobiota</taxon>
        <taxon>Elusimicrobia</taxon>
        <taxon>Elusimicrobiales</taxon>
        <taxon>Elusimicrobiaceae</taxon>
        <taxon>Candidatus Avelusimicrobium</taxon>
    </lineage>
</organism>
<accession>A0A928HDS0</accession>
<comment type="caution">
    <text evidence="3">The sequence shown here is derived from an EMBL/GenBank/DDBJ whole genome shotgun (WGS) entry which is preliminary data.</text>
</comment>
<keyword evidence="2" id="KW-1134">Transmembrane beta strand</keyword>
<dbReference type="SUPFAM" id="SSF56954">
    <property type="entry name" value="Outer membrane efflux proteins (OEP)"/>
    <property type="match status" value="1"/>
</dbReference>
<dbReference type="PROSITE" id="PS51257">
    <property type="entry name" value="PROKAR_LIPOPROTEIN"/>
    <property type="match status" value="1"/>
</dbReference>
<dbReference type="InterPro" id="IPR010131">
    <property type="entry name" value="MdtP/NodT-like"/>
</dbReference>
<dbReference type="GO" id="GO:0015562">
    <property type="term" value="F:efflux transmembrane transporter activity"/>
    <property type="evidence" value="ECO:0007669"/>
    <property type="project" value="InterPro"/>
</dbReference>
<dbReference type="NCBIfam" id="TIGR01845">
    <property type="entry name" value="outer_NodT"/>
    <property type="match status" value="1"/>
</dbReference>
<feature type="signal peptide" evidence="2">
    <location>
        <begin position="1"/>
        <end position="26"/>
    </location>
</feature>
<dbReference type="EMBL" id="SUVG01000001">
    <property type="protein sequence ID" value="MBE6420744.1"/>
    <property type="molecule type" value="Genomic_DNA"/>
</dbReference>
<name>A0A928HDS0_9BACT</name>
<dbReference type="InterPro" id="IPR003423">
    <property type="entry name" value="OMP_efflux"/>
</dbReference>
<evidence type="ECO:0000256" key="1">
    <source>
        <dbReference type="ARBA" id="ARBA00007613"/>
    </source>
</evidence>
<feature type="chain" id="PRO_5038163706" evidence="2">
    <location>
        <begin position="27"/>
        <end position="480"/>
    </location>
</feature>
<keyword evidence="2" id="KW-0732">Signal</keyword>
<dbReference type="Gene3D" id="1.20.1600.10">
    <property type="entry name" value="Outer membrane efflux proteins (OEP)"/>
    <property type="match status" value="1"/>
</dbReference>
<comment type="subcellular location">
    <subcellularLocation>
        <location evidence="2">Cell membrane</location>
        <topology evidence="2">Lipid-anchor</topology>
    </subcellularLocation>
</comment>
<dbReference type="PANTHER" id="PTHR30203:SF33">
    <property type="entry name" value="BLR4455 PROTEIN"/>
    <property type="match status" value="1"/>
</dbReference>
<keyword evidence="2" id="KW-0472">Membrane</keyword>
<dbReference type="Pfam" id="PF02321">
    <property type="entry name" value="OEP"/>
    <property type="match status" value="2"/>
</dbReference>
<gene>
    <name evidence="3" type="ORF">E7027_01160</name>
</gene>
<reference evidence="3" key="1">
    <citation type="submission" date="2019-04" db="EMBL/GenBank/DDBJ databases">
        <title>Evolution of Biomass-Degrading Anaerobic Consortia Revealed by Metagenomics.</title>
        <authorList>
            <person name="Peng X."/>
        </authorList>
    </citation>
    <scope>NUCLEOTIDE SEQUENCE</scope>
    <source>
        <strain evidence="3">SIG66</strain>
    </source>
</reference>
<comment type="similarity">
    <text evidence="1 2">Belongs to the outer membrane factor (OMF) (TC 1.B.17) family.</text>
</comment>
<sequence length="480" mass="51918">MSFKKLGLLATLACLLAGCMFGPNYKQPELDLPTGAAADKFSIFTTAKWWEVFEDPVLNQLEEDALAYNKDLQAAVARVDQARAAVGIARADQLPSLSAAADSGRAGTASGSGQTQSTANVSVAYELDLWGKYRRLSEAARAQLLASEASRDTVRLTLTADVANNYFTLLMLDEQIEIAARTLAARQENVRIYESRYKNGYSTEVDLRRVQANMSSVQAQEQQLRLKRTQAETALSVLLGKSPREMIENKLPRGKKLAEVTLIPDIPADLPSDLLARRPDVRAAEGQLIAANANIGAARASYFPSIPLTASVGYASTALDSLFSGAAGAWSLGGQVLAPIFEGGKIRAQNQQAEAKYAEMLATYEKTVQGAFKEAYDALAANRLNREIFDSYQSQTVAMQRSYDLTKKQEDAGLIGVTDLLSVEENLLSAEMNLASARNDELAAVVNLAKALGGGWNTEGGFGPYEDLVKKQQADLKQNK</sequence>
<dbReference type="GO" id="GO:0005886">
    <property type="term" value="C:plasma membrane"/>
    <property type="evidence" value="ECO:0007669"/>
    <property type="project" value="UniProtKB-SubCell"/>
</dbReference>
<keyword evidence="2" id="KW-0449">Lipoprotein</keyword>